<keyword evidence="5 11" id="KW-0812">Transmembrane</keyword>
<dbReference type="CDD" id="cd01347">
    <property type="entry name" value="ligand_gated_channel"/>
    <property type="match status" value="1"/>
</dbReference>
<evidence type="ECO:0000259" key="16">
    <source>
        <dbReference type="Pfam" id="PF11741"/>
    </source>
</evidence>
<feature type="domain" description="TonB-dependent receptor-like beta-barrel" evidence="14">
    <location>
        <begin position="456"/>
        <end position="877"/>
    </location>
</feature>
<dbReference type="HOGENOM" id="CLU_008287_15_2_3"/>
<dbReference type="Proteomes" id="UP000010471">
    <property type="component" value="Chromosome"/>
</dbReference>
<keyword evidence="17" id="KW-0675">Receptor</keyword>
<evidence type="ECO:0000259" key="14">
    <source>
        <dbReference type="Pfam" id="PF00593"/>
    </source>
</evidence>
<dbReference type="eggNOG" id="COG4773">
    <property type="taxonomic scope" value="Bacteria"/>
</dbReference>
<keyword evidence="4" id="KW-0410">Iron transport</keyword>
<gene>
    <name evidence="17" type="ORF">Mic7113_3108</name>
</gene>
<dbReference type="InterPro" id="IPR039426">
    <property type="entry name" value="TonB-dep_rcpt-like"/>
</dbReference>
<keyword evidence="3 11" id="KW-1134">Transmembrane beta strand</keyword>
<dbReference type="Gene3D" id="2.40.170.20">
    <property type="entry name" value="TonB-dependent receptor, beta-barrel domain"/>
    <property type="match status" value="1"/>
</dbReference>
<evidence type="ECO:0000256" key="10">
    <source>
        <dbReference type="ARBA" id="ARBA00023237"/>
    </source>
</evidence>
<feature type="domain" description="TonB-dependent receptor plug" evidence="15">
    <location>
        <begin position="259"/>
        <end position="367"/>
    </location>
</feature>
<dbReference type="InterPro" id="IPR021731">
    <property type="entry name" value="AMIN_dom"/>
</dbReference>
<protein>
    <submittedName>
        <fullName evidence="17">Outer membrane receptor protein</fullName>
    </submittedName>
</protein>
<reference evidence="17 18" key="1">
    <citation type="submission" date="2012-06" db="EMBL/GenBank/DDBJ databases">
        <title>Finished chromosome of genome of Microcoleus sp. PCC 7113.</title>
        <authorList>
            <consortium name="US DOE Joint Genome Institute"/>
            <person name="Gugger M."/>
            <person name="Coursin T."/>
            <person name="Rippka R."/>
            <person name="Tandeau De Marsac N."/>
            <person name="Huntemann M."/>
            <person name="Wei C.-L."/>
            <person name="Han J."/>
            <person name="Detter J.C."/>
            <person name="Han C."/>
            <person name="Tapia R."/>
            <person name="Chen A."/>
            <person name="Kyrpides N."/>
            <person name="Mavromatis K."/>
            <person name="Markowitz V."/>
            <person name="Szeto E."/>
            <person name="Ivanova N."/>
            <person name="Pagani I."/>
            <person name="Pati A."/>
            <person name="Goodwin L."/>
            <person name="Nordberg H.P."/>
            <person name="Cantor M.N."/>
            <person name="Hua S.X."/>
            <person name="Woyke T."/>
            <person name="Kerfeld C.A."/>
        </authorList>
    </citation>
    <scope>NUCLEOTIDE SEQUENCE [LARGE SCALE GENOMIC DNA]</scope>
    <source>
        <strain evidence="17 18">PCC 7113</strain>
    </source>
</reference>
<name>K9WF61_9CYAN</name>
<keyword evidence="8 12" id="KW-0798">TonB box</keyword>
<dbReference type="Pfam" id="PF00593">
    <property type="entry name" value="TonB_dep_Rec_b-barrel"/>
    <property type="match status" value="1"/>
</dbReference>
<accession>K9WF61</accession>
<evidence type="ECO:0000256" key="9">
    <source>
        <dbReference type="ARBA" id="ARBA00023136"/>
    </source>
</evidence>
<evidence type="ECO:0000256" key="7">
    <source>
        <dbReference type="ARBA" id="ARBA00023065"/>
    </source>
</evidence>
<dbReference type="KEGG" id="mic:Mic7113_3108"/>
<dbReference type="Pfam" id="PF07715">
    <property type="entry name" value="Plug"/>
    <property type="match status" value="1"/>
</dbReference>
<evidence type="ECO:0000256" key="1">
    <source>
        <dbReference type="ARBA" id="ARBA00004571"/>
    </source>
</evidence>
<dbReference type="Pfam" id="PF11741">
    <property type="entry name" value="AMIN"/>
    <property type="match status" value="1"/>
</dbReference>
<dbReference type="PANTHER" id="PTHR32552:SF81">
    <property type="entry name" value="TONB-DEPENDENT OUTER MEMBRANE RECEPTOR"/>
    <property type="match status" value="1"/>
</dbReference>
<keyword evidence="9 11" id="KW-0472">Membrane</keyword>
<keyword evidence="18" id="KW-1185">Reference proteome</keyword>
<dbReference type="EMBL" id="CP003630">
    <property type="protein sequence ID" value="AFZ18858.1"/>
    <property type="molecule type" value="Genomic_DNA"/>
</dbReference>
<keyword evidence="6" id="KW-0408">Iron</keyword>
<dbReference type="InterPro" id="IPR000531">
    <property type="entry name" value="Beta-barrel_TonB"/>
</dbReference>
<evidence type="ECO:0000256" key="12">
    <source>
        <dbReference type="RuleBase" id="RU003357"/>
    </source>
</evidence>
<dbReference type="PROSITE" id="PS52016">
    <property type="entry name" value="TONB_DEPENDENT_REC_3"/>
    <property type="match status" value="1"/>
</dbReference>
<dbReference type="InterPro" id="IPR036942">
    <property type="entry name" value="Beta-barrel_TonB_sf"/>
</dbReference>
<feature type="region of interest" description="Disordered" evidence="13">
    <location>
        <begin position="21"/>
        <end position="46"/>
    </location>
</feature>
<dbReference type="AlphaFoldDB" id="K9WF61"/>
<sequence>MRLSFAVSVLVAFPAKADVVQESQHRLKPPNTSNSQSPLTESPRLNEIATSATTTVTGIDGTPTQNVVQRQKGRLLGLTPSQPEAMQPNTSNSQFPITQIPRLNEIDRPATTINIKEWLSQSSTPVPDSQSPIQITGVRLNATADGIDVILETAEGKAIDGSTFTEGNNLIVDIPNAQLQLPEGEVFRQENPVEGITSIEVVNTTSGSVRVTVTGTTGVPTASVVASQQGLILSLTQQPELEEEIEIVVTAQKRPELAQEVPLSLTVIPQQTLEDAQIDSLQEIANNTPNFSFFPTNAGGSDFSYYSIRGLNNFNFLVSQDSAGFYIDDVPFDFGAFLDLGLLDLERVEVLRGPQSTLYGRSSPAGVVNIVSRGPTNFPELRIAGGYGNYNFREAQLSYSNAIIPDRLAFRLAGAYRARDGVFENETLDRTVGEREELLGRAQLLWTPSREWNVSFNTYVNDTNDGDPVFTRQDADDPFETFKAVDGFVRLNSNTQALRVGYNGTDFRATSITARRFSNQEVLSGDSFAPPLDLARSVIDFDSTVWTQEIRLQSPANADRFKWLIGGYYESRAFNVENDAFEYTALGAAQFGLPSAGQNRVIAEQDRNTYAVFGQIDYKPIDPLTLFVGLRYETSNYDLDRRRIFEAADSVTILNPRIQTEDSSSEVIPRFGLQYRFSPNAMAYATVAKGYRPSGFNYRADTEDIRRYQEEKTWTYEVGMKSSWFGDRLTANLSFFHNDVDGYQVLLVDDFGFFRNIASADVNATGLEFELGAQVARGLDITAGVGYVDSQFARYRNPLLGSDFSDNRVPFAPDLTYNLALQYRSPGGIFARAELRGYGTTYFDDANQVKQDPYAIVNLRLGYEWPNYGIYVFANNLFDTRYITSGFQFPPPNVTAGFGEPVTYGFQVRANF</sequence>
<feature type="compositionally biased region" description="Polar residues" evidence="13">
    <location>
        <begin position="30"/>
        <end position="40"/>
    </location>
</feature>
<proteinExistence type="inferred from homology"/>
<dbReference type="PANTHER" id="PTHR32552">
    <property type="entry name" value="FERRICHROME IRON RECEPTOR-RELATED"/>
    <property type="match status" value="1"/>
</dbReference>
<dbReference type="STRING" id="1173027.Mic7113_3108"/>
<keyword evidence="7" id="KW-0406">Ion transport</keyword>
<keyword evidence="2 11" id="KW-0813">Transport</keyword>
<comment type="subcellular location">
    <subcellularLocation>
        <location evidence="1 11">Cell outer membrane</location>
        <topology evidence="1 11">Multi-pass membrane protein</topology>
    </subcellularLocation>
</comment>
<evidence type="ECO:0000256" key="6">
    <source>
        <dbReference type="ARBA" id="ARBA00023004"/>
    </source>
</evidence>
<evidence type="ECO:0000256" key="11">
    <source>
        <dbReference type="PROSITE-ProRule" id="PRU01360"/>
    </source>
</evidence>
<evidence type="ECO:0000313" key="18">
    <source>
        <dbReference type="Proteomes" id="UP000010471"/>
    </source>
</evidence>
<evidence type="ECO:0000256" key="4">
    <source>
        <dbReference type="ARBA" id="ARBA00022496"/>
    </source>
</evidence>
<evidence type="ECO:0000259" key="15">
    <source>
        <dbReference type="Pfam" id="PF07715"/>
    </source>
</evidence>
<evidence type="ECO:0000256" key="13">
    <source>
        <dbReference type="SAM" id="MobiDB-lite"/>
    </source>
</evidence>
<keyword evidence="10 11" id="KW-0998">Cell outer membrane</keyword>
<organism evidence="17 18">
    <name type="scientific">Allocoleopsis franciscana PCC 7113</name>
    <dbReference type="NCBI Taxonomy" id="1173027"/>
    <lineage>
        <taxon>Bacteria</taxon>
        <taxon>Bacillati</taxon>
        <taxon>Cyanobacteriota</taxon>
        <taxon>Cyanophyceae</taxon>
        <taxon>Coleofasciculales</taxon>
        <taxon>Coleofasciculaceae</taxon>
        <taxon>Allocoleopsis</taxon>
        <taxon>Allocoleopsis franciscana</taxon>
    </lineage>
</organism>
<evidence type="ECO:0000313" key="17">
    <source>
        <dbReference type="EMBL" id="AFZ18858.1"/>
    </source>
</evidence>
<dbReference type="PATRIC" id="fig|1173027.3.peg.3429"/>
<dbReference type="GO" id="GO:0009279">
    <property type="term" value="C:cell outer membrane"/>
    <property type="evidence" value="ECO:0007669"/>
    <property type="project" value="UniProtKB-SubCell"/>
</dbReference>
<evidence type="ECO:0000256" key="5">
    <source>
        <dbReference type="ARBA" id="ARBA00022692"/>
    </source>
</evidence>
<evidence type="ECO:0000256" key="2">
    <source>
        <dbReference type="ARBA" id="ARBA00022448"/>
    </source>
</evidence>
<dbReference type="GO" id="GO:0006826">
    <property type="term" value="P:iron ion transport"/>
    <property type="evidence" value="ECO:0007669"/>
    <property type="project" value="UniProtKB-KW"/>
</dbReference>
<dbReference type="InterPro" id="IPR012910">
    <property type="entry name" value="Plug_dom"/>
</dbReference>
<feature type="domain" description="AMIN" evidence="16">
    <location>
        <begin position="138"/>
        <end position="232"/>
    </location>
</feature>
<evidence type="ECO:0000256" key="3">
    <source>
        <dbReference type="ARBA" id="ARBA00022452"/>
    </source>
</evidence>
<evidence type="ECO:0000256" key="8">
    <source>
        <dbReference type="ARBA" id="ARBA00023077"/>
    </source>
</evidence>
<dbReference type="SUPFAM" id="SSF56935">
    <property type="entry name" value="Porins"/>
    <property type="match status" value="1"/>
</dbReference>
<comment type="similarity">
    <text evidence="11 12">Belongs to the TonB-dependent receptor family.</text>
</comment>